<name>A0ABN3WVN9_9ACTN</name>
<dbReference type="RefSeq" id="WP_344491972.1">
    <property type="nucleotide sequence ID" value="NZ_BAAAUD010000013.1"/>
</dbReference>
<feature type="region of interest" description="Disordered" evidence="1">
    <location>
        <begin position="1"/>
        <end position="45"/>
    </location>
</feature>
<keyword evidence="3" id="KW-1185">Reference proteome</keyword>
<evidence type="ECO:0000256" key="1">
    <source>
        <dbReference type="SAM" id="MobiDB-lite"/>
    </source>
</evidence>
<dbReference type="EMBL" id="BAAAUD010000013">
    <property type="protein sequence ID" value="GAA2929665.1"/>
    <property type="molecule type" value="Genomic_DNA"/>
</dbReference>
<protein>
    <submittedName>
        <fullName evidence="2">Uncharacterized protein</fullName>
    </submittedName>
</protein>
<proteinExistence type="predicted"/>
<evidence type="ECO:0000313" key="2">
    <source>
        <dbReference type="EMBL" id="GAA2929665.1"/>
    </source>
</evidence>
<dbReference type="Proteomes" id="UP001500403">
    <property type="component" value="Unassembled WGS sequence"/>
</dbReference>
<reference evidence="2 3" key="1">
    <citation type="journal article" date="2019" name="Int. J. Syst. Evol. Microbiol.">
        <title>The Global Catalogue of Microorganisms (GCM) 10K type strain sequencing project: providing services to taxonomists for standard genome sequencing and annotation.</title>
        <authorList>
            <consortium name="The Broad Institute Genomics Platform"/>
            <consortium name="The Broad Institute Genome Sequencing Center for Infectious Disease"/>
            <person name="Wu L."/>
            <person name="Ma J."/>
        </authorList>
    </citation>
    <scope>NUCLEOTIDE SEQUENCE [LARGE SCALE GENOMIC DNA]</scope>
    <source>
        <strain evidence="2 3">JCM 9088</strain>
    </source>
</reference>
<evidence type="ECO:0000313" key="3">
    <source>
        <dbReference type="Proteomes" id="UP001500403"/>
    </source>
</evidence>
<organism evidence="2 3">
    <name type="scientific">Streptomyces enissocaesilis</name>
    <dbReference type="NCBI Taxonomy" id="332589"/>
    <lineage>
        <taxon>Bacteria</taxon>
        <taxon>Bacillati</taxon>
        <taxon>Actinomycetota</taxon>
        <taxon>Actinomycetes</taxon>
        <taxon>Kitasatosporales</taxon>
        <taxon>Streptomycetaceae</taxon>
        <taxon>Streptomyces</taxon>
        <taxon>Streptomyces rochei group</taxon>
    </lineage>
</organism>
<sequence length="45" mass="5221">MPWFIRKSTPAPVEPAEPTEPDDDPHWMGRSFIWEPGDLDDNPQD</sequence>
<comment type="caution">
    <text evidence="2">The sequence shown here is derived from an EMBL/GenBank/DDBJ whole genome shotgun (WGS) entry which is preliminary data.</text>
</comment>
<gene>
    <name evidence="2" type="ORF">GCM10010446_12800</name>
</gene>
<accession>A0ABN3WVN9</accession>